<evidence type="ECO:0000313" key="1">
    <source>
        <dbReference type="EMBL" id="KAG2546644.1"/>
    </source>
</evidence>
<dbReference type="Proteomes" id="UP000823388">
    <property type="component" value="Chromosome 9K"/>
</dbReference>
<gene>
    <name evidence="1" type="ORF">PVAP13_9KG037800</name>
</gene>
<name>A0A8T0NIG1_PANVG</name>
<proteinExistence type="predicted"/>
<protein>
    <submittedName>
        <fullName evidence="1">Uncharacterized protein</fullName>
    </submittedName>
</protein>
<evidence type="ECO:0000313" key="2">
    <source>
        <dbReference type="Proteomes" id="UP000823388"/>
    </source>
</evidence>
<organism evidence="1 2">
    <name type="scientific">Panicum virgatum</name>
    <name type="common">Blackwell switchgrass</name>
    <dbReference type="NCBI Taxonomy" id="38727"/>
    <lineage>
        <taxon>Eukaryota</taxon>
        <taxon>Viridiplantae</taxon>
        <taxon>Streptophyta</taxon>
        <taxon>Embryophyta</taxon>
        <taxon>Tracheophyta</taxon>
        <taxon>Spermatophyta</taxon>
        <taxon>Magnoliopsida</taxon>
        <taxon>Liliopsida</taxon>
        <taxon>Poales</taxon>
        <taxon>Poaceae</taxon>
        <taxon>PACMAD clade</taxon>
        <taxon>Panicoideae</taxon>
        <taxon>Panicodae</taxon>
        <taxon>Paniceae</taxon>
        <taxon>Panicinae</taxon>
        <taxon>Panicum</taxon>
        <taxon>Panicum sect. Hiantes</taxon>
    </lineage>
</organism>
<dbReference type="EMBL" id="CM029053">
    <property type="protein sequence ID" value="KAG2546644.1"/>
    <property type="molecule type" value="Genomic_DNA"/>
</dbReference>
<dbReference type="AlphaFoldDB" id="A0A8T0NIG1"/>
<keyword evidence="2" id="KW-1185">Reference proteome</keyword>
<comment type="caution">
    <text evidence="1">The sequence shown here is derived from an EMBL/GenBank/DDBJ whole genome shotgun (WGS) entry which is preliminary data.</text>
</comment>
<reference evidence="1" key="1">
    <citation type="submission" date="2020-05" db="EMBL/GenBank/DDBJ databases">
        <title>WGS assembly of Panicum virgatum.</title>
        <authorList>
            <person name="Lovell J.T."/>
            <person name="Jenkins J."/>
            <person name="Shu S."/>
            <person name="Juenger T.E."/>
            <person name="Schmutz J."/>
        </authorList>
    </citation>
    <scope>NUCLEOTIDE SEQUENCE</scope>
    <source>
        <strain evidence="1">AP13</strain>
    </source>
</reference>
<accession>A0A8T0NIG1</accession>
<sequence length="151" mass="15978">MDGLSGCGLHADLYQSAAPPPRFFHTRAASRFASRLPATYKTHRTQPLLRSAARLTGHPTHARGTPPPPAASCALVAPTSAASRLRPALAVGCGCPPVVLARRRHSTTEVGRLRGGREDRTSVSAINSATRRTTSGCRVPGFYAALDGHQF</sequence>